<dbReference type="PANTHER" id="PTHR21494">
    <property type="entry name" value="ACTIVATING SIGNAL COINTEGRATOR 1 COMPLEX SUBUNIT 2 ASC-1 COMPLEX SUBUNIT P100"/>
    <property type="match status" value="1"/>
</dbReference>
<dbReference type="InParanoid" id="A0A067PXI5"/>
<dbReference type="EMBL" id="KL197717">
    <property type="protein sequence ID" value="KDQ58600.1"/>
    <property type="molecule type" value="Genomic_DNA"/>
</dbReference>
<feature type="region of interest" description="Disordered" evidence="1">
    <location>
        <begin position="523"/>
        <end position="542"/>
    </location>
</feature>
<evidence type="ECO:0000259" key="2">
    <source>
        <dbReference type="PROSITE" id="PS51140"/>
    </source>
</evidence>
<feature type="compositionally biased region" description="Basic and acidic residues" evidence="1">
    <location>
        <begin position="598"/>
        <end position="617"/>
    </location>
</feature>
<feature type="compositionally biased region" description="Basic and acidic residues" evidence="1">
    <location>
        <begin position="632"/>
        <end position="649"/>
    </location>
</feature>
<evidence type="ECO:0000256" key="1">
    <source>
        <dbReference type="SAM" id="MobiDB-lite"/>
    </source>
</evidence>
<proteinExistence type="predicted"/>
<sequence length="738" mass="80102">MSLLSVAPLPAYPSSRVLSSLSPSQRCTLASSISSALAQTLSLPPSKRDTTSTTAFLESYARDGAQQTLQNLIWDLDDTQKSAMKNKEDTGIKAQVLLLAEKLVSSPDEYAHPSLQTLLDICIIYSAYPKRLRALLVSASAGKQSNATSVTTEAVPAFIALLAPTRSGGLYGLRKTAHILECWVRCAPQDLILPFAQSKDLLLALATAYDEGLSSLARSYGGFPQPNIDDTEPDDWQKIYFSTKRSLLDSFHILLTTLLSTLSSLTGPGLAARTERILDIVFSLLELPPASSSSVSSGSLPPTSFINRPLLDDYSSTYPLAKSLSDTLLRSKVGDPRLDLLESSLASLDHNGNAQNAVTVKLLLRSSGLPMLRQHDPITRSQPSREKGKAKETASFVPTSSTLSSDPDLDLKVTQVLDVLSDHDPSYIRGLLSMDLGKGKGSVEGVIEALLEGKAPPPEQVRGAGTAGIHREEVLERRNIFDQEQIDVDKVHVGKKSDESTSVLGDRSFIDQMKADILRRAEEMDLSDEEEETQVASRDKGKVRDVAFEDELDEIGGVRVGGDEDDVEGSTSDEDEDEDEGPQTPETILELAYLRDPALFERDAQTRRGKGRAELKKQTGWSDEQIEGWKIMLERDPKKKAKLEQKYEFRGNVPLPHQGDSGRSTPGASGNADRGRGGQERGGRGARSRGRGGGGGERGRGGGRGGGEGNRDRAFKERRGNQNRKRGHDRKVAKMGGV</sequence>
<feature type="compositionally biased region" description="Gly residues" evidence="1">
    <location>
        <begin position="691"/>
        <end position="708"/>
    </location>
</feature>
<feature type="compositionally biased region" description="Acidic residues" evidence="1">
    <location>
        <begin position="524"/>
        <end position="533"/>
    </location>
</feature>
<feature type="compositionally biased region" description="Basic and acidic residues" evidence="1">
    <location>
        <begin position="373"/>
        <end position="392"/>
    </location>
</feature>
<dbReference type="HOGENOM" id="CLU_021373_0_0_1"/>
<evidence type="ECO:0000313" key="3">
    <source>
        <dbReference type="EMBL" id="KDQ58600.1"/>
    </source>
</evidence>
<feature type="compositionally biased region" description="Basic residues" evidence="1">
    <location>
        <begin position="721"/>
        <end position="738"/>
    </location>
</feature>
<name>A0A067PXI5_9AGAM</name>
<dbReference type="InterPro" id="IPR052586">
    <property type="entry name" value="ASCC2"/>
</dbReference>
<reference evidence="4" key="1">
    <citation type="journal article" date="2014" name="Proc. Natl. Acad. Sci. U.S.A.">
        <title>Extensive sampling of basidiomycete genomes demonstrates inadequacy of the white-rot/brown-rot paradigm for wood decay fungi.</title>
        <authorList>
            <person name="Riley R."/>
            <person name="Salamov A.A."/>
            <person name="Brown D.W."/>
            <person name="Nagy L.G."/>
            <person name="Floudas D."/>
            <person name="Held B.W."/>
            <person name="Levasseur A."/>
            <person name="Lombard V."/>
            <person name="Morin E."/>
            <person name="Otillar R."/>
            <person name="Lindquist E.A."/>
            <person name="Sun H."/>
            <person name="LaButti K.M."/>
            <person name="Schmutz J."/>
            <person name="Jabbour D."/>
            <person name="Luo H."/>
            <person name="Baker S.E."/>
            <person name="Pisabarro A.G."/>
            <person name="Walton J.D."/>
            <person name="Blanchette R.A."/>
            <person name="Henrissat B."/>
            <person name="Martin F."/>
            <person name="Cullen D."/>
            <person name="Hibbett D.S."/>
            <person name="Grigoriev I.V."/>
        </authorList>
    </citation>
    <scope>NUCLEOTIDE SEQUENCE [LARGE SCALE GENOMIC DNA]</scope>
    <source>
        <strain evidence="4">MUCL 33604</strain>
    </source>
</reference>
<dbReference type="Proteomes" id="UP000027265">
    <property type="component" value="Unassembled WGS sequence"/>
</dbReference>
<feature type="region of interest" description="Disordered" evidence="1">
    <location>
        <begin position="373"/>
        <end position="407"/>
    </location>
</feature>
<dbReference type="AlphaFoldDB" id="A0A067PXI5"/>
<accession>A0A067PXI5</accession>
<dbReference type="PROSITE" id="PS51140">
    <property type="entry name" value="CUE"/>
    <property type="match status" value="1"/>
</dbReference>
<keyword evidence="4" id="KW-1185">Reference proteome</keyword>
<protein>
    <recommendedName>
        <fullName evidence="2">CUE domain-containing protein</fullName>
    </recommendedName>
</protein>
<organism evidence="3 4">
    <name type="scientific">Jaapia argillacea MUCL 33604</name>
    <dbReference type="NCBI Taxonomy" id="933084"/>
    <lineage>
        <taxon>Eukaryota</taxon>
        <taxon>Fungi</taxon>
        <taxon>Dikarya</taxon>
        <taxon>Basidiomycota</taxon>
        <taxon>Agaricomycotina</taxon>
        <taxon>Agaricomycetes</taxon>
        <taxon>Agaricomycetidae</taxon>
        <taxon>Jaapiales</taxon>
        <taxon>Jaapiaceae</taxon>
        <taxon>Jaapia</taxon>
    </lineage>
</organism>
<feature type="region of interest" description="Disordered" evidence="1">
    <location>
        <begin position="553"/>
        <end position="738"/>
    </location>
</feature>
<gene>
    <name evidence="3" type="ORF">JAAARDRAFT_155141</name>
</gene>
<dbReference type="OrthoDB" id="5577209at2759"/>
<dbReference type="InterPro" id="IPR003892">
    <property type="entry name" value="CUE"/>
</dbReference>
<feature type="compositionally biased region" description="Basic and acidic residues" evidence="1">
    <location>
        <begin position="673"/>
        <end position="683"/>
    </location>
</feature>
<evidence type="ECO:0000313" key="4">
    <source>
        <dbReference type="Proteomes" id="UP000027265"/>
    </source>
</evidence>
<dbReference type="GO" id="GO:0043130">
    <property type="term" value="F:ubiquitin binding"/>
    <property type="evidence" value="ECO:0007669"/>
    <property type="project" value="InterPro"/>
</dbReference>
<feature type="domain" description="CUE" evidence="2">
    <location>
        <begin position="408"/>
        <end position="455"/>
    </location>
</feature>
<feature type="compositionally biased region" description="Acidic residues" evidence="1">
    <location>
        <begin position="563"/>
        <end position="581"/>
    </location>
</feature>
<feature type="compositionally biased region" description="Basic and acidic residues" evidence="1">
    <location>
        <begin position="709"/>
        <end position="720"/>
    </location>
</feature>
<dbReference type="PANTHER" id="PTHR21494:SF0">
    <property type="entry name" value="ACTIVATING SIGNAL COINTEGRATOR 1 COMPLEX SUBUNIT 2"/>
    <property type="match status" value="1"/>
</dbReference>